<dbReference type="OrthoDB" id="2951865at2759"/>
<gene>
    <name evidence="1" type="ORF">BD626DRAFT_505282</name>
</gene>
<reference evidence="1 2" key="1">
    <citation type="journal article" date="2019" name="New Phytol.">
        <title>Comparative genomics reveals unique wood-decay strategies and fruiting body development in the Schizophyllaceae.</title>
        <authorList>
            <person name="Almasi E."/>
            <person name="Sahu N."/>
            <person name="Krizsan K."/>
            <person name="Balint B."/>
            <person name="Kovacs G.M."/>
            <person name="Kiss B."/>
            <person name="Cseklye J."/>
            <person name="Drula E."/>
            <person name="Henrissat B."/>
            <person name="Nagy I."/>
            <person name="Chovatia M."/>
            <person name="Adam C."/>
            <person name="LaButti K."/>
            <person name="Lipzen A."/>
            <person name="Riley R."/>
            <person name="Grigoriev I.V."/>
            <person name="Nagy L.G."/>
        </authorList>
    </citation>
    <scope>NUCLEOTIDE SEQUENCE [LARGE SCALE GENOMIC DNA]</scope>
    <source>
        <strain evidence="1 2">NL-1724</strain>
    </source>
</reference>
<keyword evidence="2" id="KW-1185">Reference proteome</keyword>
<comment type="caution">
    <text evidence="1">The sequence shown here is derived from an EMBL/GenBank/DDBJ whole genome shotgun (WGS) entry which is preliminary data.</text>
</comment>
<dbReference type="EMBL" id="VDMD01000022">
    <property type="protein sequence ID" value="TRM60406.1"/>
    <property type="molecule type" value="Genomic_DNA"/>
</dbReference>
<dbReference type="Proteomes" id="UP000320762">
    <property type="component" value="Unassembled WGS sequence"/>
</dbReference>
<accession>A0A550C6Q7</accession>
<evidence type="ECO:0000313" key="1">
    <source>
        <dbReference type="EMBL" id="TRM60406.1"/>
    </source>
</evidence>
<name>A0A550C6Q7_9AGAR</name>
<evidence type="ECO:0008006" key="3">
    <source>
        <dbReference type="Google" id="ProtNLM"/>
    </source>
</evidence>
<organism evidence="1 2">
    <name type="scientific">Schizophyllum amplum</name>
    <dbReference type="NCBI Taxonomy" id="97359"/>
    <lineage>
        <taxon>Eukaryota</taxon>
        <taxon>Fungi</taxon>
        <taxon>Dikarya</taxon>
        <taxon>Basidiomycota</taxon>
        <taxon>Agaricomycotina</taxon>
        <taxon>Agaricomycetes</taxon>
        <taxon>Agaricomycetidae</taxon>
        <taxon>Agaricales</taxon>
        <taxon>Schizophyllaceae</taxon>
        <taxon>Schizophyllum</taxon>
    </lineage>
</organism>
<sequence length="542" mass="60661">MLPPRPCIDMLATELLEVILLYACAEIPLILPPSRDNLYPHQHPCPALVLTWVCRRWRDIAIAKTELWAPRIEIQIREYEYKGYGEDDDPEYGARVANRTLAVLQCYLDRSRSAPLQVNVQNTLESEEDWRTSVGVSDIVQTICLAWPRWKTCILPGYLVHCLSATMCHTVPELLEAAEVPRTWFDIKVELFRNAPRLRFWKGPINNAQDDVLPYAQLTELHVGDFTPLYVVNFALSRCQQLVRLTVCICLDDDDDQGNVPTTLPYLESAKLTVDDPEILVHILSTYTTPKLSRLELVGVGSTSSRTPSDSGAAGHVRYESWPMEVFDDWLARSGDAWLGRADAPTTSFAAPTPSLDTPSLPLDTLTLRNIAMPRADVVAILERLPHLSAFTLEEDFSRCDPLPACAVDDTFLRRMTCAADGTPASLLPRLKSLELRGLLRFDVGVLAEMLESRAGSGMEVESGPRMESRLDTRIESLHIYGANGSTPDKIDESTATRLEAAMVRKNRLFFTSHAEETATYTMNLDHFADEVAALENSMALD</sequence>
<evidence type="ECO:0000313" key="2">
    <source>
        <dbReference type="Proteomes" id="UP000320762"/>
    </source>
</evidence>
<protein>
    <recommendedName>
        <fullName evidence="3">F-box domain-containing protein</fullName>
    </recommendedName>
</protein>
<proteinExistence type="predicted"/>
<dbReference type="AlphaFoldDB" id="A0A550C6Q7"/>